<evidence type="ECO:0000313" key="1">
    <source>
        <dbReference type="EMBL" id="KAF2420288.1"/>
    </source>
</evidence>
<dbReference type="AlphaFoldDB" id="A0A9P4TT29"/>
<gene>
    <name evidence="1" type="ORF">EJ08DRAFT_702529</name>
</gene>
<dbReference type="EMBL" id="MU007111">
    <property type="protein sequence ID" value="KAF2420288.1"/>
    <property type="molecule type" value="Genomic_DNA"/>
</dbReference>
<keyword evidence="2" id="KW-1185">Reference proteome</keyword>
<sequence>MASEEKANDTSIEIDCFSAAEKAKPVLSTPHKFSAVQITEPEGDHIMELSPHSTEDLLLNGTTANQDIAISALTDCSSSRPRHSSVLLSSFATRSMGWYLPIPVEASQSIVLTSTSIRSPHKNCPNTMTLHAGRTIIATSSLVNIPSYSP</sequence>
<proteinExistence type="predicted"/>
<comment type="caution">
    <text evidence="1">The sequence shown here is derived from an EMBL/GenBank/DDBJ whole genome shotgun (WGS) entry which is preliminary data.</text>
</comment>
<reference evidence="1" key="1">
    <citation type="journal article" date="2020" name="Stud. Mycol.">
        <title>101 Dothideomycetes genomes: a test case for predicting lifestyles and emergence of pathogens.</title>
        <authorList>
            <person name="Haridas S."/>
            <person name="Albert R."/>
            <person name="Binder M."/>
            <person name="Bloem J."/>
            <person name="Labutti K."/>
            <person name="Salamov A."/>
            <person name="Andreopoulos B."/>
            <person name="Baker S."/>
            <person name="Barry K."/>
            <person name="Bills G."/>
            <person name="Bluhm B."/>
            <person name="Cannon C."/>
            <person name="Castanera R."/>
            <person name="Culley D."/>
            <person name="Daum C."/>
            <person name="Ezra D."/>
            <person name="Gonzalez J."/>
            <person name="Henrissat B."/>
            <person name="Kuo A."/>
            <person name="Liang C."/>
            <person name="Lipzen A."/>
            <person name="Lutzoni F."/>
            <person name="Magnuson J."/>
            <person name="Mondo S."/>
            <person name="Nolan M."/>
            <person name="Ohm R."/>
            <person name="Pangilinan J."/>
            <person name="Park H.-J."/>
            <person name="Ramirez L."/>
            <person name="Alfaro M."/>
            <person name="Sun H."/>
            <person name="Tritt A."/>
            <person name="Yoshinaga Y."/>
            <person name="Zwiers L.-H."/>
            <person name="Turgeon B."/>
            <person name="Goodwin S."/>
            <person name="Spatafora J."/>
            <person name="Crous P."/>
            <person name="Grigoriev I."/>
        </authorList>
    </citation>
    <scope>NUCLEOTIDE SEQUENCE</scope>
    <source>
        <strain evidence="1">CBS 130266</strain>
    </source>
</reference>
<evidence type="ECO:0000313" key="2">
    <source>
        <dbReference type="Proteomes" id="UP000800235"/>
    </source>
</evidence>
<dbReference type="Proteomes" id="UP000800235">
    <property type="component" value="Unassembled WGS sequence"/>
</dbReference>
<accession>A0A9P4TT29</accession>
<organism evidence="1 2">
    <name type="scientific">Tothia fuscella</name>
    <dbReference type="NCBI Taxonomy" id="1048955"/>
    <lineage>
        <taxon>Eukaryota</taxon>
        <taxon>Fungi</taxon>
        <taxon>Dikarya</taxon>
        <taxon>Ascomycota</taxon>
        <taxon>Pezizomycotina</taxon>
        <taxon>Dothideomycetes</taxon>
        <taxon>Pleosporomycetidae</taxon>
        <taxon>Venturiales</taxon>
        <taxon>Cylindrosympodiaceae</taxon>
        <taxon>Tothia</taxon>
    </lineage>
</organism>
<protein>
    <submittedName>
        <fullName evidence="1">Uncharacterized protein</fullName>
    </submittedName>
</protein>
<name>A0A9P4TT29_9PEZI</name>